<keyword evidence="3" id="KW-1185">Reference proteome</keyword>
<protein>
    <submittedName>
        <fullName evidence="2">Uncharacterized protein</fullName>
    </submittedName>
</protein>
<gene>
    <name evidence="2" type="ORF">AJ80_03519</name>
</gene>
<dbReference type="PANTHER" id="PTHR34693">
    <property type="entry name" value="PROTEIN PAR32"/>
    <property type="match status" value="1"/>
</dbReference>
<feature type="region of interest" description="Disordered" evidence="1">
    <location>
        <begin position="122"/>
        <end position="142"/>
    </location>
</feature>
<comment type="caution">
    <text evidence="2">The sequence shown here is derived from an EMBL/GenBank/DDBJ whole genome shotgun (WGS) entry which is preliminary data.</text>
</comment>
<dbReference type="EMBL" id="PDNA01000039">
    <property type="protein sequence ID" value="PGH20759.1"/>
    <property type="molecule type" value="Genomic_DNA"/>
</dbReference>
<dbReference type="InterPro" id="IPR053203">
    <property type="entry name" value="Cisplatin_resist-associated"/>
</dbReference>
<sequence length="159" mass="16778">MSTYRVVEPHPSASRPAIHTGRGGAGNIVSLKNTTTTSSTEATGPASLTRLDSHPQKHFISGRGGAGNVHRASERAIFSFDEELERQLRLEKEVAPIFHVGRGGAGNTVVADGFVGSRQHSSMARSVSSASSGESNGASIKDRAKKSLEARWGKIMGHS</sequence>
<accession>A0A2B7YI25</accession>
<dbReference type="Proteomes" id="UP000224634">
    <property type="component" value="Unassembled WGS sequence"/>
</dbReference>
<feature type="region of interest" description="Disordered" evidence="1">
    <location>
        <begin position="1"/>
        <end position="47"/>
    </location>
</feature>
<proteinExistence type="predicted"/>
<evidence type="ECO:0000313" key="3">
    <source>
        <dbReference type="Proteomes" id="UP000224634"/>
    </source>
</evidence>
<evidence type="ECO:0000256" key="1">
    <source>
        <dbReference type="SAM" id="MobiDB-lite"/>
    </source>
</evidence>
<dbReference type="OrthoDB" id="5424462at2759"/>
<feature type="compositionally biased region" description="Low complexity" evidence="1">
    <location>
        <begin position="122"/>
        <end position="139"/>
    </location>
</feature>
<reference evidence="2 3" key="1">
    <citation type="submission" date="2017-10" db="EMBL/GenBank/DDBJ databases">
        <title>Comparative genomics in systemic dimorphic fungi from Ajellomycetaceae.</title>
        <authorList>
            <person name="Munoz J.F."/>
            <person name="Mcewen J.G."/>
            <person name="Clay O.K."/>
            <person name="Cuomo C.A."/>
        </authorList>
    </citation>
    <scope>NUCLEOTIDE SEQUENCE [LARGE SCALE GENOMIC DNA]</scope>
    <source>
        <strain evidence="2 3">UAMH7299</strain>
    </source>
</reference>
<dbReference type="Pfam" id="PF12223">
    <property type="entry name" value="DUF3602"/>
    <property type="match status" value="1"/>
</dbReference>
<organism evidence="2 3">
    <name type="scientific">Polytolypa hystricis (strain UAMH7299)</name>
    <dbReference type="NCBI Taxonomy" id="1447883"/>
    <lineage>
        <taxon>Eukaryota</taxon>
        <taxon>Fungi</taxon>
        <taxon>Dikarya</taxon>
        <taxon>Ascomycota</taxon>
        <taxon>Pezizomycotina</taxon>
        <taxon>Eurotiomycetes</taxon>
        <taxon>Eurotiomycetidae</taxon>
        <taxon>Onygenales</taxon>
        <taxon>Onygenales incertae sedis</taxon>
        <taxon>Polytolypa</taxon>
    </lineage>
</organism>
<dbReference type="InterPro" id="IPR022024">
    <property type="entry name" value="DUF3602"/>
</dbReference>
<name>A0A2B7YI25_POLH7</name>
<dbReference type="AlphaFoldDB" id="A0A2B7YI25"/>
<dbReference type="PANTHER" id="PTHR34693:SF2">
    <property type="entry name" value="DUF3602 DOMAIN-CONTAINING PROTEIN"/>
    <property type="match status" value="1"/>
</dbReference>
<evidence type="ECO:0000313" key="2">
    <source>
        <dbReference type="EMBL" id="PGH20759.1"/>
    </source>
</evidence>